<reference evidence="1" key="1">
    <citation type="submission" date="2019-12" db="EMBL/GenBank/DDBJ databases">
        <title>Genome sequencing and annotation of Brassica cretica.</title>
        <authorList>
            <person name="Studholme D.J."/>
            <person name="Sarris P.F."/>
        </authorList>
    </citation>
    <scope>NUCLEOTIDE SEQUENCE</scope>
    <source>
        <strain evidence="1">PFS-001/15</strain>
        <tissue evidence="1">Leaf</tissue>
    </source>
</reference>
<evidence type="ECO:0000313" key="1">
    <source>
        <dbReference type="EMBL" id="KAF2598167.1"/>
    </source>
</evidence>
<sequence length="94" mass="10543">MGRSSLPLNFHETASPHTLAFKAALVIESEVRSSPFFPHHLRVFPGSRGGFGWCGMKLWRACKAIEPSSVWEPEFTPSILMNKYGGKPRKPDFP</sequence>
<accession>A0A8S9KWR4</accession>
<name>A0A8S9KWR4_BRACR</name>
<gene>
    <name evidence="1" type="ORF">F2Q68_00009628</name>
</gene>
<dbReference type="Proteomes" id="UP000712281">
    <property type="component" value="Unassembled WGS sequence"/>
</dbReference>
<evidence type="ECO:0000313" key="2">
    <source>
        <dbReference type="Proteomes" id="UP000712281"/>
    </source>
</evidence>
<dbReference type="AlphaFoldDB" id="A0A8S9KWR4"/>
<organism evidence="1 2">
    <name type="scientific">Brassica cretica</name>
    <name type="common">Mustard</name>
    <dbReference type="NCBI Taxonomy" id="69181"/>
    <lineage>
        <taxon>Eukaryota</taxon>
        <taxon>Viridiplantae</taxon>
        <taxon>Streptophyta</taxon>
        <taxon>Embryophyta</taxon>
        <taxon>Tracheophyta</taxon>
        <taxon>Spermatophyta</taxon>
        <taxon>Magnoliopsida</taxon>
        <taxon>eudicotyledons</taxon>
        <taxon>Gunneridae</taxon>
        <taxon>Pentapetalae</taxon>
        <taxon>rosids</taxon>
        <taxon>malvids</taxon>
        <taxon>Brassicales</taxon>
        <taxon>Brassicaceae</taxon>
        <taxon>Brassiceae</taxon>
        <taxon>Brassica</taxon>
    </lineage>
</organism>
<comment type="caution">
    <text evidence="1">The sequence shown here is derived from an EMBL/GenBank/DDBJ whole genome shotgun (WGS) entry which is preliminary data.</text>
</comment>
<dbReference type="EMBL" id="QGKW02000717">
    <property type="protein sequence ID" value="KAF2598167.1"/>
    <property type="molecule type" value="Genomic_DNA"/>
</dbReference>
<protein>
    <submittedName>
        <fullName evidence="1">Uncharacterized protein</fullName>
    </submittedName>
</protein>
<proteinExistence type="predicted"/>